<gene>
    <name evidence="5" type="ORF">BCR39DRAFT_518061</name>
</gene>
<evidence type="ECO:0000313" key="5">
    <source>
        <dbReference type="EMBL" id="ORY33994.1"/>
    </source>
</evidence>
<comment type="similarity">
    <text evidence="1 2">Belongs to the RNase T2 family.</text>
</comment>
<organism evidence="5 6">
    <name type="scientific">Naematelia encephala</name>
    <dbReference type="NCBI Taxonomy" id="71784"/>
    <lineage>
        <taxon>Eukaryota</taxon>
        <taxon>Fungi</taxon>
        <taxon>Dikarya</taxon>
        <taxon>Basidiomycota</taxon>
        <taxon>Agaricomycotina</taxon>
        <taxon>Tremellomycetes</taxon>
        <taxon>Tremellales</taxon>
        <taxon>Naemateliaceae</taxon>
        <taxon>Naematelia</taxon>
    </lineage>
</organism>
<sequence>MTRRPRLAELLALSLAAVTGTNAVSDCADVLSCSSEAAIERVNACCTPAPAGLFVFRQRFEPDVGSDMGSWGIDGIDVLECFSQKPATRAVAPPYTHEEIGSFCHRSSLFDGEQGFLMAESEWAQSEVGEGMEEVWSRAWMNSGRFISTLAPHCNPDSEKGYSVASFFHVLHKLHGNFTTAKYLAEADITPSSDTTYSLEELTNALSFDQHKPVLECINSTLSSVLWPLNVRGLLQDGNFTPSQIYSHHSNCPLEGIIYQPSTTLPRPTTTYAWDPLIRPSPRPITLSHDESKVYYQQPQRDTPQKLGFFKGTDEERDDAKGEKAGRRFVRDEL</sequence>
<dbReference type="InterPro" id="IPR036430">
    <property type="entry name" value="RNase_T2-like_sf"/>
</dbReference>
<name>A0A1Y2BGT7_9TREE</name>
<feature type="chain" id="PRO_5013073302" evidence="4">
    <location>
        <begin position="24"/>
        <end position="334"/>
    </location>
</feature>
<evidence type="ECO:0000256" key="3">
    <source>
        <dbReference type="SAM" id="MobiDB-lite"/>
    </source>
</evidence>
<dbReference type="GO" id="GO:0033897">
    <property type="term" value="F:ribonuclease T2 activity"/>
    <property type="evidence" value="ECO:0007669"/>
    <property type="project" value="InterPro"/>
</dbReference>
<keyword evidence="6" id="KW-1185">Reference proteome</keyword>
<evidence type="ECO:0000256" key="2">
    <source>
        <dbReference type="RuleBase" id="RU004328"/>
    </source>
</evidence>
<dbReference type="SUPFAM" id="SSF55895">
    <property type="entry name" value="Ribonuclease Rh-like"/>
    <property type="match status" value="1"/>
</dbReference>
<comment type="caution">
    <text evidence="5">The sequence shown here is derived from an EMBL/GenBank/DDBJ whole genome shotgun (WGS) entry which is preliminary data.</text>
</comment>
<dbReference type="EMBL" id="MCFC01000004">
    <property type="protein sequence ID" value="ORY33994.1"/>
    <property type="molecule type" value="Genomic_DNA"/>
</dbReference>
<evidence type="ECO:0000256" key="4">
    <source>
        <dbReference type="SAM" id="SignalP"/>
    </source>
</evidence>
<dbReference type="OrthoDB" id="435754at2759"/>
<dbReference type="GO" id="GO:0003723">
    <property type="term" value="F:RNA binding"/>
    <property type="evidence" value="ECO:0007669"/>
    <property type="project" value="InterPro"/>
</dbReference>
<dbReference type="STRING" id="71784.A0A1Y2BGT7"/>
<evidence type="ECO:0000256" key="1">
    <source>
        <dbReference type="ARBA" id="ARBA00007469"/>
    </source>
</evidence>
<reference evidence="5 6" key="1">
    <citation type="submission" date="2016-07" db="EMBL/GenBank/DDBJ databases">
        <title>Pervasive Adenine N6-methylation of Active Genes in Fungi.</title>
        <authorList>
            <consortium name="DOE Joint Genome Institute"/>
            <person name="Mondo S.J."/>
            <person name="Dannebaum R.O."/>
            <person name="Kuo R.C."/>
            <person name="Labutti K."/>
            <person name="Haridas S."/>
            <person name="Kuo A."/>
            <person name="Salamov A."/>
            <person name="Ahrendt S.R."/>
            <person name="Lipzen A."/>
            <person name="Sullivan W."/>
            <person name="Andreopoulos W.B."/>
            <person name="Clum A."/>
            <person name="Lindquist E."/>
            <person name="Daum C."/>
            <person name="Ramamoorthy G.K."/>
            <person name="Gryganskyi A."/>
            <person name="Culley D."/>
            <person name="Magnuson J.K."/>
            <person name="James T.Y."/>
            <person name="O'Malley M.A."/>
            <person name="Stajich J.E."/>
            <person name="Spatafora J.W."/>
            <person name="Visel A."/>
            <person name="Grigoriev I.V."/>
        </authorList>
    </citation>
    <scope>NUCLEOTIDE SEQUENCE [LARGE SCALE GENOMIC DNA]</scope>
    <source>
        <strain evidence="5 6">68-887.2</strain>
    </source>
</reference>
<protein>
    <submittedName>
        <fullName evidence="5">Ribonuclease T2-like protein</fullName>
    </submittedName>
</protein>
<dbReference type="Gene3D" id="3.90.730.10">
    <property type="entry name" value="Ribonuclease T2-like"/>
    <property type="match status" value="1"/>
</dbReference>
<proteinExistence type="inferred from homology"/>
<feature type="compositionally biased region" description="Basic and acidic residues" evidence="3">
    <location>
        <begin position="312"/>
        <end position="334"/>
    </location>
</feature>
<dbReference type="Proteomes" id="UP000193986">
    <property type="component" value="Unassembled WGS sequence"/>
</dbReference>
<evidence type="ECO:0000313" key="6">
    <source>
        <dbReference type="Proteomes" id="UP000193986"/>
    </source>
</evidence>
<feature type="signal peptide" evidence="4">
    <location>
        <begin position="1"/>
        <end position="23"/>
    </location>
</feature>
<dbReference type="AlphaFoldDB" id="A0A1Y2BGT7"/>
<dbReference type="InterPro" id="IPR001568">
    <property type="entry name" value="RNase_T2-like"/>
</dbReference>
<feature type="region of interest" description="Disordered" evidence="3">
    <location>
        <begin position="292"/>
        <end position="334"/>
    </location>
</feature>
<keyword evidence="4" id="KW-0732">Signal</keyword>
<dbReference type="Pfam" id="PF00445">
    <property type="entry name" value="Ribonuclease_T2"/>
    <property type="match status" value="1"/>
</dbReference>
<accession>A0A1Y2BGT7</accession>
<dbReference type="InParanoid" id="A0A1Y2BGT7"/>